<dbReference type="RefSeq" id="WP_191770747.1">
    <property type="nucleotide sequence ID" value="NZ_JACSQS010000009.1"/>
</dbReference>
<dbReference type="Proteomes" id="UP000636938">
    <property type="component" value="Unassembled WGS sequence"/>
</dbReference>
<keyword evidence="1" id="KW-0732">Signal</keyword>
<evidence type="ECO:0000313" key="2">
    <source>
        <dbReference type="EMBL" id="MBD7954580.1"/>
    </source>
</evidence>
<dbReference type="InterPro" id="IPR010870">
    <property type="entry name" value="Porin_O/P"/>
</dbReference>
<name>A0A8X8K327_9GAMM</name>
<dbReference type="Pfam" id="PF07396">
    <property type="entry name" value="Porin_O_P"/>
    <property type="match status" value="1"/>
</dbReference>
<proteinExistence type="predicted"/>
<keyword evidence="3" id="KW-1185">Reference proteome</keyword>
<protein>
    <submittedName>
        <fullName evidence="2">Uncharacterized protein</fullName>
    </submittedName>
</protein>
<reference evidence="2 3" key="1">
    <citation type="submission" date="2020-08" db="EMBL/GenBank/DDBJ databases">
        <title>A Genomic Blueprint of the Chicken Gut Microbiome.</title>
        <authorList>
            <person name="Gilroy R."/>
            <person name="Ravi A."/>
            <person name="Getino M."/>
            <person name="Pursley I."/>
            <person name="Horton D.L."/>
            <person name="Alikhan N.-F."/>
            <person name="Baker D."/>
            <person name="Gharbi K."/>
            <person name="Hall N."/>
            <person name="Watson M."/>
            <person name="Adriaenssens E.M."/>
            <person name="Foster-Nyarko E."/>
            <person name="Jarju S."/>
            <person name="Secka A."/>
            <person name="Antonio M."/>
            <person name="Oren A."/>
            <person name="Chaudhuri R."/>
            <person name="La Ragione R.M."/>
            <person name="Hildebrand F."/>
            <person name="Pallen M.J."/>
        </authorList>
    </citation>
    <scope>NUCLEOTIDE SEQUENCE [LARGE SCALE GENOMIC DNA]</scope>
    <source>
        <strain evidence="2 3">Sa5BUN4</strain>
    </source>
</reference>
<dbReference type="EMBL" id="JACSQS010000009">
    <property type="protein sequence ID" value="MBD7954580.1"/>
    <property type="molecule type" value="Genomic_DNA"/>
</dbReference>
<gene>
    <name evidence="2" type="ORF">H9654_10255</name>
</gene>
<sequence length="390" mass="42470">MKVFPFVYTSALAGLVCCPLSATAVQISDHWSIGGAVRARFDLDPDRDIGKAGLDTVMANVAFDDDTWMGAAQYRWYGHSYPFQYLPLGGLRFVEHAWVGRHLEGDQQIKVGLTKVPFGLQPLFSSTFYETLGNVVGLEDVSQVGISWQRSRGDWDLQAGVYARPAWPGHGSSNGSTYAIVVTPADPGVAHGSRNTERGLLALRATHALHGTEGGVGEVGVSLLHSVLHNLDTGLDGQRNVFAAHYQYQQGPWGMRVLLARQLMDPRNPDGSQTVTFGGYDGTFNVAGRGTLGSADLSYALPGAWLGGWIGAIKPYVNYSRYEKSAPGFLPTQRFIAGTSFNVKKVYVALEMLQGRNDPYLGGSSYTQSLAAGGTDHWKRQLYMNIGYYF</sequence>
<organism evidence="2 3">
    <name type="scientific">Stenotrophomonas lacuserhaii</name>
    <dbReference type="NCBI Taxonomy" id="2760084"/>
    <lineage>
        <taxon>Bacteria</taxon>
        <taxon>Pseudomonadati</taxon>
        <taxon>Pseudomonadota</taxon>
        <taxon>Gammaproteobacteria</taxon>
        <taxon>Lysobacterales</taxon>
        <taxon>Lysobacteraceae</taxon>
        <taxon>Stenotrophomonas</taxon>
    </lineage>
</organism>
<comment type="caution">
    <text evidence="2">The sequence shown here is derived from an EMBL/GenBank/DDBJ whole genome shotgun (WGS) entry which is preliminary data.</text>
</comment>
<accession>A0A8X8K327</accession>
<dbReference type="AlphaFoldDB" id="A0A8X8K327"/>
<evidence type="ECO:0000313" key="3">
    <source>
        <dbReference type="Proteomes" id="UP000636938"/>
    </source>
</evidence>
<feature type="chain" id="PRO_5036487690" evidence="1">
    <location>
        <begin position="25"/>
        <end position="390"/>
    </location>
</feature>
<evidence type="ECO:0000256" key="1">
    <source>
        <dbReference type="SAM" id="SignalP"/>
    </source>
</evidence>
<feature type="signal peptide" evidence="1">
    <location>
        <begin position="1"/>
        <end position="24"/>
    </location>
</feature>